<dbReference type="GO" id="GO:0000981">
    <property type="term" value="F:DNA-binding transcription factor activity, RNA polymerase II-specific"/>
    <property type="evidence" value="ECO:0007669"/>
    <property type="project" value="TreeGrafter"/>
</dbReference>
<proteinExistence type="predicted"/>
<dbReference type="GO" id="GO:0000978">
    <property type="term" value="F:RNA polymerase II cis-regulatory region sequence-specific DNA binding"/>
    <property type="evidence" value="ECO:0007669"/>
    <property type="project" value="TreeGrafter"/>
</dbReference>
<dbReference type="Pfam" id="PF13921">
    <property type="entry name" value="Myb_DNA-bind_6"/>
    <property type="match status" value="1"/>
</dbReference>
<sequence>MDSPAKKRTPSRPWTAEEDRLLTQAVESHGDNTDSWALIAQAVPGRSNKACRKRWKHSLNPAVKKSPWTPEEDHLLINLQARHPCKWSVIAQHINGRTDDACAKRYREALDPTLKRDEWTEEEDQRLVKEYQKWGGRWAALALELGRSRLGCRNRWRHLQRKSEAAARREQIQNPSGTSTSAHPPPSSVYSSEPPLNAWEDAALHQFTTSTSSTVSHEPTPSFQVTLPEDSLDFDPRLYDILMGGCGCGCGSGHACTCSSHDFSAPFMDLDPQSFMGPFQAMSSLMFPPLSTNDISPTTQQTPIVPSHSGENHPLLDCTAPLVGAFSTELDTANAVMHPNIDQSSIPGRSDATLFSNSSFGCMADIPNFTRVGLLPTPQPLTSIPILSRAPTASGSNPPSAKTAIPSHAPKPPLASCCGGSAKTIPAVRQASPSLPPPPKKSCCGGSATRPEPRPTPAPSCCATVPSPSSSYQCGTKRLTSSPPGESEPNATRPKIIARPIPRLSSQLSATSDSSMNPYACGEPMCWVSDSDIRARFGTSGELLDHRRKVHGDSVGGHEKIYRCALEGCGKGWKNINGIQYHLQISKAHFVQAIKTSLASSSESPLSESSQKKLHRCTHPGCPNVYKQAAGLKYHLAHGHPDSYPAQLEHIPPRVASQLETSKKISH</sequence>
<protein>
    <submittedName>
        <fullName evidence="4">Uncharacterized protein</fullName>
    </submittedName>
</protein>
<gene>
    <name evidence="4" type="ORF">BOTBODRAFT_33384</name>
</gene>
<feature type="region of interest" description="Disordered" evidence="1">
    <location>
        <begin position="385"/>
        <end position="410"/>
    </location>
</feature>
<name>A0A067MP61_BOTB1</name>
<dbReference type="GO" id="GO:0005634">
    <property type="term" value="C:nucleus"/>
    <property type="evidence" value="ECO:0007669"/>
    <property type="project" value="TreeGrafter"/>
</dbReference>
<dbReference type="Gene3D" id="1.10.10.60">
    <property type="entry name" value="Homeodomain-like"/>
    <property type="match status" value="3"/>
</dbReference>
<dbReference type="PANTHER" id="PTHR45614">
    <property type="entry name" value="MYB PROTEIN-RELATED"/>
    <property type="match status" value="1"/>
</dbReference>
<dbReference type="SMART" id="SM00355">
    <property type="entry name" value="ZnF_C2H2"/>
    <property type="match status" value="3"/>
</dbReference>
<feature type="domain" description="Myb-like" evidence="2">
    <location>
        <begin position="6"/>
        <end position="59"/>
    </location>
</feature>
<feature type="domain" description="HTH myb-type" evidence="3">
    <location>
        <begin position="6"/>
        <end position="56"/>
    </location>
</feature>
<dbReference type="InterPro" id="IPR009057">
    <property type="entry name" value="Homeodomain-like_sf"/>
</dbReference>
<dbReference type="CDD" id="cd00167">
    <property type="entry name" value="SANT"/>
    <property type="match status" value="2"/>
</dbReference>
<organism evidence="4 5">
    <name type="scientific">Botryobasidium botryosum (strain FD-172 SS1)</name>
    <dbReference type="NCBI Taxonomy" id="930990"/>
    <lineage>
        <taxon>Eukaryota</taxon>
        <taxon>Fungi</taxon>
        <taxon>Dikarya</taxon>
        <taxon>Basidiomycota</taxon>
        <taxon>Agaricomycotina</taxon>
        <taxon>Agaricomycetes</taxon>
        <taxon>Cantharellales</taxon>
        <taxon>Botryobasidiaceae</taxon>
        <taxon>Botryobasidium</taxon>
    </lineage>
</organism>
<dbReference type="PROSITE" id="PS51294">
    <property type="entry name" value="HTH_MYB"/>
    <property type="match status" value="3"/>
</dbReference>
<accession>A0A067MP61</accession>
<feature type="compositionally biased region" description="Low complexity" evidence="1">
    <location>
        <begin position="505"/>
        <end position="515"/>
    </location>
</feature>
<feature type="compositionally biased region" description="Polar residues" evidence="1">
    <location>
        <begin position="466"/>
        <end position="484"/>
    </location>
</feature>
<feature type="compositionally biased region" description="Polar residues" evidence="1">
    <location>
        <begin position="391"/>
        <end position="400"/>
    </location>
</feature>
<dbReference type="InterPro" id="IPR001005">
    <property type="entry name" value="SANT/Myb"/>
</dbReference>
<feature type="domain" description="HTH myb-type" evidence="3">
    <location>
        <begin position="115"/>
        <end position="164"/>
    </location>
</feature>
<dbReference type="AlphaFoldDB" id="A0A067MP61"/>
<dbReference type="Proteomes" id="UP000027195">
    <property type="component" value="Unassembled WGS sequence"/>
</dbReference>
<dbReference type="PROSITE" id="PS50090">
    <property type="entry name" value="MYB_LIKE"/>
    <property type="match status" value="3"/>
</dbReference>
<keyword evidence="5" id="KW-1185">Reference proteome</keyword>
<dbReference type="InterPro" id="IPR013087">
    <property type="entry name" value="Znf_C2H2_type"/>
</dbReference>
<feature type="domain" description="HTH myb-type" evidence="3">
    <location>
        <begin position="60"/>
        <end position="114"/>
    </location>
</feature>
<feature type="compositionally biased region" description="Polar residues" evidence="1">
    <location>
        <begin position="172"/>
        <end position="182"/>
    </location>
</feature>
<evidence type="ECO:0000256" key="1">
    <source>
        <dbReference type="SAM" id="MobiDB-lite"/>
    </source>
</evidence>
<dbReference type="STRING" id="930990.A0A067MP61"/>
<dbReference type="InterPro" id="IPR050560">
    <property type="entry name" value="MYB_TF"/>
</dbReference>
<evidence type="ECO:0000259" key="2">
    <source>
        <dbReference type="PROSITE" id="PS50090"/>
    </source>
</evidence>
<evidence type="ECO:0000313" key="5">
    <source>
        <dbReference type="Proteomes" id="UP000027195"/>
    </source>
</evidence>
<dbReference type="SMART" id="SM00717">
    <property type="entry name" value="SANT"/>
    <property type="match status" value="3"/>
</dbReference>
<dbReference type="Pfam" id="PF00249">
    <property type="entry name" value="Myb_DNA-binding"/>
    <property type="match status" value="1"/>
</dbReference>
<reference evidence="5" key="1">
    <citation type="journal article" date="2014" name="Proc. Natl. Acad. Sci. U.S.A.">
        <title>Extensive sampling of basidiomycete genomes demonstrates inadequacy of the white-rot/brown-rot paradigm for wood decay fungi.</title>
        <authorList>
            <person name="Riley R."/>
            <person name="Salamov A.A."/>
            <person name="Brown D.W."/>
            <person name="Nagy L.G."/>
            <person name="Floudas D."/>
            <person name="Held B.W."/>
            <person name="Levasseur A."/>
            <person name="Lombard V."/>
            <person name="Morin E."/>
            <person name="Otillar R."/>
            <person name="Lindquist E.A."/>
            <person name="Sun H."/>
            <person name="LaButti K.M."/>
            <person name="Schmutz J."/>
            <person name="Jabbour D."/>
            <person name="Luo H."/>
            <person name="Baker S.E."/>
            <person name="Pisabarro A.G."/>
            <person name="Walton J.D."/>
            <person name="Blanchette R.A."/>
            <person name="Henrissat B."/>
            <person name="Martin F."/>
            <person name="Cullen D."/>
            <person name="Hibbett D.S."/>
            <person name="Grigoriev I.V."/>
        </authorList>
    </citation>
    <scope>NUCLEOTIDE SEQUENCE [LARGE SCALE GENOMIC DNA]</scope>
    <source>
        <strain evidence="5">FD-172 SS1</strain>
    </source>
</reference>
<feature type="region of interest" description="Disordered" evidence="1">
    <location>
        <begin position="163"/>
        <end position="194"/>
    </location>
</feature>
<dbReference type="PROSITE" id="PS00028">
    <property type="entry name" value="ZINC_FINGER_C2H2_1"/>
    <property type="match status" value="1"/>
</dbReference>
<dbReference type="OrthoDB" id="2143914at2759"/>
<feature type="domain" description="Myb-like" evidence="2">
    <location>
        <begin position="111"/>
        <end position="160"/>
    </location>
</feature>
<dbReference type="EMBL" id="KL198042">
    <property type="protein sequence ID" value="KDQ13682.1"/>
    <property type="molecule type" value="Genomic_DNA"/>
</dbReference>
<feature type="compositionally biased region" description="Low complexity" evidence="1">
    <location>
        <begin position="441"/>
        <end position="450"/>
    </location>
</feature>
<feature type="domain" description="Myb-like" evidence="2">
    <location>
        <begin position="60"/>
        <end position="110"/>
    </location>
</feature>
<dbReference type="InterPro" id="IPR017930">
    <property type="entry name" value="Myb_dom"/>
</dbReference>
<dbReference type="InParanoid" id="A0A067MP61"/>
<evidence type="ECO:0000313" key="4">
    <source>
        <dbReference type="EMBL" id="KDQ13682.1"/>
    </source>
</evidence>
<feature type="region of interest" description="Disordered" evidence="1">
    <location>
        <begin position="428"/>
        <end position="515"/>
    </location>
</feature>
<dbReference type="HOGENOM" id="CLU_021970_0_0_1"/>
<evidence type="ECO:0000259" key="3">
    <source>
        <dbReference type="PROSITE" id="PS51294"/>
    </source>
</evidence>
<dbReference type="SUPFAM" id="SSF46689">
    <property type="entry name" value="Homeodomain-like"/>
    <property type="match status" value="2"/>
</dbReference>